<dbReference type="Proteomes" id="UP000182719">
    <property type="component" value="Unassembled WGS sequence"/>
</dbReference>
<evidence type="ECO:0000313" key="2">
    <source>
        <dbReference type="EMBL" id="SEM60039.1"/>
    </source>
</evidence>
<name>A0A1H7ZRB1_STIAU</name>
<sequence>MKLHPMSFVGLVLFAQVSLANPLHAQNAEHALNSYASALLSGDVAGIQAAFSKRVHEGIGSRYGTVEKGIQSRLEQERNALQSAQTAAGVSELYRVTNVAANTDGSILAVEATFAGADIGKNITLVLEEGAYRIDAIGTADVSLMACPGSQDFRVNNASSFPHTVSCDSPLVAHAGCPGNSRNFAARENELISCPSWCGWVGGTRFNVSGNPYSIDCAYNLVGWDLYIGASLICQNPC</sequence>
<evidence type="ECO:0000256" key="1">
    <source>
        <dbReference type="SAM" id="SignalP"/>
    </source>
</evidence>
<proteinExistence type="predicted"/>
<protein>
    <recommendedName>
        <fullName evidence="4">DUF4878 domain-containing protein</fullName>
    </recommendedName>
</protein>
<feature type="signal peptide" evidence="1">
    <location>
        <begin position="1"/>
        <end position="25"/>
    </location>
</feature>
<evidence type="ECO:0008006" key="4">
    <source>
        <dbReference type="Google" id="ProtNLM"/>
    </source>
</evidence>
<organism evidence="2 3">
    <name type="scientific">Stigmatella aurantiaca</name>
    <dbReference type="NCBI Taxonomy" id="41"/>
    <lineage>
        <taxon>Bacteria</taxon>
        <taxon>Pseudomonadati</taxon>
        <taxon>Myxococcota</taxon>
        <taxon>Myxococcia</taxon>
        <taxon>Myxococcales</taxon>
        <taxon>Cystobacterineae</taxon>
        <taxon>Archangiaceae</taxon>
        <taxon>Stigmatella</taxon>
    </lineage>
</organism>
<keyword evidence="1" id="KW-0732">Signal</keyword>
<dbReference type="AlphaFoldDB" id="A0A1H7ZRB1"/>
<feature type="chain" id="PRO_5010340164" description="DUF4878 domain-containing protein" evidence="1">
    <location>
        <begin position="26"/>
        <end position="238"/>
    </location>
</feature>
<reference evidence="3" key="1">
    <citation type="submission" date="2016-10" db="EMBL/GenBank/DDBJ databases">
        <authorList>
            <person name="Varghese N."/>
            <person name="Submissions S."/>
        </authorList>
    </citation>
    <scope>NUCLEOTIDE SEQUENCE [LARGE SCALE GENOMIC DNA]</scope>
    <source>
        <strain evidence="3">DSM 17044</strain>
    </source>
</reference>
<keyword evidence="3" id="KW-1185">Reference proteome</keyword>
<dbReference type="RefSeq" id="WP_143101591.1">
    <property type="nucleotide sequence ID" value="NZ_FOAP01000019.1"/>
</dbReference>
<dbReference type="EMBL" id="FOAP01000019">
    <property type="protein sequence ID" value="SEM60039.1"/>
    <property type="molecule type" value="Genomic_DNA"/>
</dbReference>
<gene>
    <name evidence="2" type="ORF">SAMN05444354_11976</name>
</gene>
<evidence type="ECO:0000313" key="3">
    <source>
        <dbReference type="Proteomes" id="UP000182719"/>
    </source>
</evidence>
<accession>A0A1H7ZRB1</accession>